<dbReference type="InterPro" id="IPR053745">
    <property type="entry name" value="Viral_Tail_Comp_sf"/>
</dbReference>
<proteinExistence type="predicted"/>
<evidence type="ECO:0000313" key="1">
    <source>
        <dbReference type="EMBL" id="MFD1785795.1"/>
    </source>
</evidence>
<reference evidence="2" key="1">
    <citation type="journal article" date="2019" name="Int. J. Syst. Evol. Microbiol.">
        <title>The Global Catalogue of Microorganisms (GCM) 10K type strain sequencing project: providing services to taxonomists for standard genome sequencing and annotation.</title>
        <authorList>
            <consortium name="The Broad Institute Genomics Platform"/>
            <consortium name="The Broad Institute Genome Sequencing Center for Infectious Disease"/>
            <person name="Wu L."/>
            <person name="Ma J."/>
        </authorList>
    </citation>
    <scope>NUCLEOTIDE SEQUENCE [LARGE SCALE GENOMIC DNA]</scope>
    <source>
        <strain evidence="2">DFY28</strain>
    </source>
</reference>
<comment type="caution">
    <text evidence="1">The sequence shown here is derived from an EMBL/GenBank/DDBJ whole genome shotgun (WGS) entry which is preliminary data.</text>
</comment>
<sequence>MNDPSHALQQAIFDALVAANVANAKVYHRVPPATPLPYVQIGQDLITADFAPGEFYECDATVHVFAASMPLVKALVGDAVTTLSKTLTMAGFRCHFGRLERVRYINDSAPDVAAHAVIELLYRVQPEE</sequence>
<gene>
    <name evidence="1" type="ORF">ACFSC0_20550</name>
</gene>
<evidence type="ECO:0000313" key="2">
    <source>
        <dbReference type="Proteomes" id="UP001597237"/>
    </source>
</evidence>
<dbReference type="Proteomes" id="UP001597237">
    <property type="component" value="Unassembled WGS sequence"/>
</dbReference>
<dbReference type="RefSeq" id="WP_377283374.1">
    <property type="nucleotide sequence ID" value="NZ_JBHRSI010000009.1"/>
</dbReference>
<protein>
    <submittedName>
        <fullName evidence="1">DUF3168 domain-containing protein</fullName>
    </submittedName>
</protein>
<dbReference type="Gene3D" id="3.30.2000.30">
    <property type="match status" value="1"/>
</dbReference>
<dbReference type="EMBL" id="JBHUEY010000012">
    <property type="protein sequence ID" value="MFD1785795.1"/>
    <property type="molecule type" value="Genomic_DNA"/>
</dbReference>
<accession>A0ABW4NAN4</accession>
<keyword evidence="2" id="KW-1185">Reference proteome</keyword>
<name>A0ABW4NAN4_9CAUL</name>
<organism evidence="1 2">
    <name type="scientific">Phenylobacterium terrae</name>
    <dbReference type="NCBI Taxonomy" id="2665495"/>
    <lineage>
        <taxon>Bacteria</taxon>
        <taxon>Pseudomonadati</taxon>
        <taxon>Pseudomonadota</taxon>
        <taxon>Alphaproteobacteria</taxon>
        <taxon>Caulobacterales</taxon>
        <taxon>Caulobacteraceae</taxon>
        <taxon>Phenylobacterium</taxon>
    </lineage>
</organism>